<keyword evidence="2" id="KW-1185">Reference proteome</keyword>
<evidence type="ECO:0000313" key="2">
    <source>
        <dbReference type="Proteomes" id="UP000319514"/>
    </source>
</evidence>
<comment type="caution">
    <text evidence="1">The sequence shown here is derived from an EMBL/GenBank/DDBJ whole genome shotgun (WGS) entry which is preliminary data.</text>
</comment>
<name>A0A542ZMS5_9MICO</name>
<proteinExistence type="predicted"/>
<organism evidence="1 2">
    <name type="scientific">Oryzihumus leptocrescens</name>
    <dbReference type="NCBI Taxonomy" id="297536"/>
    <lineage>
        <taxon>Bacteria</taxon>
        <taxon>Bacillati</taxon>
        <taxon>Actinomycetota</taxon>
        <taxon>Actinomycetes</taxon>
        <taxon>Micrococcales</taxon>
        <taxon>Intrasporangiaceae</taxon>
        <taxon>Oryzihumus</taxon>
    </lineage>
</organism>
<gene>
    <name evidence="1" type="ORF">FB474_2921</name>
</gene>
<dbReference type="Proteomes" id="UP000319514">
    <property type="component" value="Unassembled WGS sequence"/>
</dbReference>
<dbReference type="EMBL" id="VFOQ01000001">
    <property type="protein sequence ID" value="TQL61510.1"/>
    <property type="molecule type" value="Genomic_DNA"/>
</dbReference>
<reference evidence="1 2" key="1">
    <citation type="submission" date="2019-06" db="EMBL/GenBank/DDBJ databases">
        <title>Sequencing the genomes of 1000 actinobacteria strains.</title>
        <authorList>
            <person name="Klenk H.-P."/>
        </authorList>
    </citation>
    <scope>NUCLEOTIDE SEQUENCE [LARGE SCALE GENOMIC DNA]</scope>
    <source>
        <strain evidence="1 2">DSM 18082</strain>
    </source>
</reference>
<dbReference type="AlphaFoldDB" id="A0A542ZMS5"/>
<evidence type="ECO:0000313" key="1">
    <source>
        <dbReference type="EMBL" id="TQL61510.1"/>
    </source>
</evidence>
<sequence>MVSPLPRRGSTIAGRDAAGRRLRISSHPDAGRVVLSIWQDEICRATLRLAEEDVPELVRMLTGTLVDQHVVEDDRTA</sequence>
<accession>A0A542ZMS5</accession>
<protein>
    <submittedName>
        <fullName evidence="1">Uncharacterized protein</fullName>
    </submittedName>
</protein>